<comment type="caution">
    <text evidence="7">Lacks conserved residue(s) required for the propagation of feature annotation.</text>
</comment>
<dbReference type="OrthoDB" id="9779041at2"/>
<evidence type="ECO:0000256" key="6">
    <source>
        <dbReference type="ARBA" id="ARBA00059383"/>
    </source>
</evidence>
<evidence type="ECO:0000256" key="2">
    <source>
        <dbReference type="ARBA" id="ARBA00001937"/>
    </source>
</evidence>
<dbReference type="PANTHER" id="PTHR43715">
    <property type="entry name" value="GDP-MANNOSE 4,6-DEHYDRATASE"/>
    <property type="match status" value="1"/>
</dbReference>
<comment type="cofactor">
    <cofactor evidence="2 7">
        <name>NADP(+)</name>
        <dbReference type="ChEBI" id="CHEBI:58349"/>
    </cofactor>
</comment>
<protein>
    <recommendedName>
        <fullName evidence="4 7">GDP-mannose 4,6-dehydratase</fullName>
        <ecNumber evidence="4 7">4.2.1.47</ecNumber>
    </recommendedName>
    <alternativeName>
        <fullName evidence="7">GDP-D-mannose dehydratase</fullName>
    </alternativeName>
</protein>
<feature type="domain" description="NAD(P)-binding" evidence="8">
    <location>
        <begin position="6"/>
        <end position="344"/>
    </location>
</feature>
<comment type="catalytic activity">
    <reaction evidence="1 7">
        <text>GDP-alpha-D-mannose = GDP-4-dehydro-alpha-D-rhamnose + H2O</text>
        <dbReference type="Rhea" id="RHEA:23820"/>
        <dbReference type="ChEBI" id="CHEBI:15377"/>
        <dbReference type="ChEBI" id="CHEBI:57527"/>
        <dbReference type="ChEBI" id="CHEBI:57964"/>
        <dbReference type="EC" id="4.2.1.47"/>
    </reaction>
</comment>
<proteinExistence type="inferred from homology"/>
<dbReference type="NCBIfam" id="TIGR01472">
    <property type="entry name" value="gmd"/>
    <property type="match status" value="1"/>
</dbReference>
<dbReference type="GO" id="GO:0070401">
    <property type="term" value="F:NADP+ binding"/>
    <property type="evidence" value="ECO:0007669"/>
    <property type="project" value="UniProtKB-UniRule"/>
</dbReference>
<organism evidence="9 10">
    <name type="scientific">Noviherbaspirillum saxi</name>
    <dbReference type="NCBI Taxonomy" id="2320863"/>
    <lineage>
        <taxon>Bacteria</taxon>
        <taxon>Pseudomonadati</taxon>
        <taxon>Pseudomonadota</taxon>
        <taxon>Betaproteobacteria</taxon>
        <taxon>Burkholderiales</taxon>
        <taxon>Oxalobacteraceae</taxon>
        <taxon>Noviherbaspirillum</taxon>
    </lineage>
</organism>
<dbReference type="PANTHER" id="PTHR43715:SF1">
    <property type="entry name" value="GDP-MANNOSE 4,6 DEHYDRATASE"/>
    <property type="match status" value="1"/>
</dbReference>
<evidence type="ECO:0000256" key="1">
    <source>
        <dbReference type="ARBA" id="ARBA00000188"/>
    </source>
</evidence>
<evidence type="ECO:0000256" key="7">
    <source>
        <dbReference type="HAMAP-Rule" id="MF_00955"/>
    </source>
</evidence>
<evidence type="ECO:0000256" key="4">
    <source>
        <dbReference type="ARBA" id="ARBA00011989"/>
    </source>
</evidence>
<dbReference type="EMBL" id="QYUO01000001">
    <property type="protein sequence ID" value="RJG00021.1"/>
    <property type="molecule type" value="Genomic_DNA"/>
</dbReference>
<dbReference type="FunFam" id="3.40.50.720:FF:000924">
    <property type="entry name" value="GDP-mannose 4,6 dehydratase"/>
    <property type="match status" value="1"/>
</dbReference>
<dbReference type="HAMAP" id="MF_00955">
    <property type="entry name" value="GDP_Man_dehydratase"/>
    <property type="match status" value="1"/>
</dbReference>
<dbReference type="GO" id="GO:0042351">
    <property type="term" value="P:'de novo' GDP-L-fucose biosynthetic process"/>
    <property type="evidence" value="ECO:0007669"/>
    <property type="project" value="TreeGrafter"/>
</dbReference>
<name>A0A3A3FWL5_9BURK</name>
<comment type="similarity">
    <text evidence="3 7">Belongs to the NAD(P)-dependent epimerase/dehydratase family. GDP-mannose 4,6-dehydratase subfamily.</text>
</comment>
<dbReference type="SUPFAM" id="SSF51735">
    <property type="entry name" value="NAD(P)-binding Rossmann-fold domains"/>
    <property type="match status" value="1"/>
</dbReference>
<evidence type="ECO:0000313" key="10">
    <source>
        <dbReference type="Proteomes" id="UP000265955"/>
    </source>
</evidence>
<dbReference type="CDD" id="cd05260">
    <property type="entry name" value="GDP_MD_SDR_e"/>
    <property type="match status" value="1"/>
</dbReference>
<keyword evidence="7" id="KW-0521">NADP</keyword>
<gene>
    <name evidence="7 9" type="primary">gmd</name>
    <name evidence="9" type="ORF">D3871_07505</name>
</gene>
<dbReference type="EC" id="4.2.1.47" evidence="4 7"/>
<comment type="caution">
    <text evidence="9">The sequence shown here is derived from an EMBL/GenBank/DDBJ whole genome shotgun (WGS) entry which is preliminary data.</text>
</comment>
<evidence type="ECO:0000256" key="3">
    <source>
        <dbReference type="ARBA" id="ARBA00009263"/>
    </source>
</evidence>
<evidence type="ECO:0000313" key="9">
    <source>
        <dbReference type="EMBL" id="RJG00021.1"/>
    </source>
</evidence>
<dbReference type="InterPro" id="IPR006368">
    <property type="entry name" value="GDP_Man_deHydtase"/>
</dbReference>
<comment type="function">
    <text evidence="6 7">Catalyzes the conversion of GDP-D-mannose to GDP-4-dehydro-6-deoxy-D-mannose.</text>
</comment>
<dbReference type="InterPro" id="IPR036291">
    <property type="entry name" value="NAD(P)-bd_dom_sf"/>
</dbReference>
<reference evidence="10" key="1">
    <citation type="submission" date="2018-09" db="EMBL/GenBank/DDBJ databases">
        <authorList>
            <person name="Zhu H."/>
        </authorList>
    </citation>
    <scope>NUCLEOTIDE SEQUENCE [LARGE SCALE GENOMIC DNA]</scope>
    <source>
        <strain evidence="10">K1R23-30</strain>
    </source>
</reference>
<accession>A0A3A3FWL5</accession>
<dbReference type="Proteomes" id="UP000265955">
    <property type="component" value="Unassembled WGS sequence"/>
</dbReference>
<dbReference type="Gene3D" id="3.90.25.10">
    <property type="entry name" value="UDP-galactose 4-epimerase, domain 1"/>
    <property type="match status" value="1"/>
</dbReference>
<dbReference type="InterPro" id="IPR016040">
    <property type="entry name" value="NAD(P)-bd_dom"/>
</dbReference>
<evidence type="ECO:0000259" key="8">
    <source>
        <dbReference type="Pfam" id="PF16363"/>
    </source>
</evidence>
<dbReference type="AlphaFoldDB" id="A0A3A3FWL5"/>
<dbReference type="Pfam" id="PF16363">
    <property type="entry name" value="GDP_Man_Dehyd"/>
    <property type="match status" value="1"/>
</dbReference>
<dbReference type="GO" id="GO:0008446">
    <property type="term" value="F:GDP-mannose 4,6-dehydratase activity"/>
    <property type="evidence" value="ECO:0007669"/>
    <property type="project" value="UniProtKB-UniRule"/>
</dbReference>
<keyword evidence="10" id="KW-1185">Reference proteome</keyword>
<dbReference type="Gene3D" id="3.40.50.720">
    <property type="entry name" value="NAD(P)-binding Rossmann-like Domain"/>
    <property type="match status" value="1"/>
</dbReference>
<dbReference type="RefSeq" id="WP_119769961.1">
    <property type="nucleotide sequence ID" value="NZ_QYUO01000001.1"/>
</dbReference>
<sequence>MRKVALITGVSGQDGAYLAEFLLGKGYIVHGIKRRTSKFNTERIDHLYQGPQEEERRFILYHGDMTDSTSLLRIIQETQPDEIYNLAAQSHVAVSFEEPEYTANSDALGPLRILETLRRLGLEKKTRFYQASTSEMYGEVQQIPASESTPFLPRSPYAIAKLYAHWITVNYREAYGMYACNGILFNHESPLRGETFVTRKITRGLARIVLGHQDCIYLGNLNARRDWGHARDYVEMQWCMLQQEKPEDFVIATGVDHSVRDFVNAVAAELGMRLQWDGEGVGETATIVETGGHAGVAVGQVIVRIDPRYFRPLEVDCMLGDASKAREKLGWKPKVSFEELVREMVRADLESAGKDHFFQQHDHASHAYNV</sequence>
<evidence type="ECO:0000256" key="5">
    <source>
        <dbReference type="ARBA" id="ARBA00023239"/>
    </source>
</evidence>
<keyword evidence="5 7" id="KW-0456">Lyase</keyword>